<keyword evidence="5" id="KW-1185">Reference proteome</keyword>
<dbReference type="GO" id="GO:0099078">
    <property type="term" value="C:BORC complex"/>
    <property type="evidence" value="ECO:0007669"/>
    <property type="project" value="TreeGrafter"/>
</dbReference>
<evidence type="ECO:0000259" key="3">
    <source>
        <dbReference type="Pfam" id="PF10241"/>
    </source>
</evidence>
<dbReference type="OrthoDB" id="10258877at2759"/>
<comment type="similarity">
    <text evidence="1">Belongs to the KXD1 family.</text>
</comment>
<dbReference type="Pfam" id="PF10241">
    <property type="entry name" value="KxDL"/>
    <property type="match status" value="1"/>
</dbReference>
<feature type="region of interest" description="Disordered" evidence="2">
    <location>
        <begin position="136"/>
        <end position="166"/>
    </location>
</feature>
<feature type="compositionally biased region" description="Low complexity" evidence="2">
    <location>
        <begin position="144"/>
        <end position="153"/>
    </location>
</feature>
<gene>
    <name evidence="4" type="ORF">TCAL_10638</name>
</gene>
<evidence type="ECO:0000313" key="4">
    <source>
        <dbReference type="EMBL" id="TRY61001.1"/>
    </source>
</evidence>
<dbReference type="OMA" id="TSPGDWC"/>
<dbReference type="PANTHER" id="PTHR13511:SF0">
    <property type="entry name" value="KXDL MOTIF-CONTAINING PROTEIN 1"/>
    <property type="match status" value="1"/>
</dbReference>
<feature type="domain" description="KxDL" evidence="3">
    <location>
        <begin position="30"/>
        <end position="115"/>
    </location>
</feature>
<dbReference type="Proteomes" id="UP000318571">
    <property type="component" value="Chromosome 8"/>
</dbReference>
<dbReference type="PANTHER" id="PTHR13511">
    <property type="entry name" value="KXDL MOTIF-CONTAINING PROTEIN 1"/>
    <property type="match status" value="1"/>
</dbReference>
<evidence type="ECO:0000256" key="1">
    <source>
        <dbReference type="ARBA" id="ARBA00005913"/>
    </source>
</evidence>
<dbReference type="GO" id="GO:0032418">
    <property type="term" value="P:lysosome localization"/>
    <property type="evidence" value="ECO:0007669"/>
    <property type="project" value="TreeGrafter"/>
</dbReference>
<evidence type="ECO:0000313" key="5">
    <source>
        <dbReference type="Proteomes" id="UP000318571"/>
    </source>
</evidence>
<evidence type="ECO:0000256" key="2">
    <source>
        <dbReference type="SAM" id="MobiDB-lite"/>
    </source>
</evidence>
<dbReference type="InterPro" id="IPR039843">
    <property type="entry name" value="KXD1-like"/>
</dbReference>
<accession>A0A553N6E4</accession>
<comment type="caution">
    <text evidence="4">The sequence shown here is derived from an EMBL/GenBank/DDBJ whole genome shotgun (WGS) entry which is preliminary data.</text>
</comment>
<feature type="compositionally biased region" description="Polar residues" evidence="2">
    <location>
        <begin position="154"/>
        <end position="166"/>
    </location>
</feature>
<dbReference type="STRING" id="6832.A0A553N6E4"/>
<dbReference type="InterPro" id="IPR019371">
    <property type="entry name" value="KxDL_dom"/>
</dbReference>
<proteinExistence type="inferred from homology"/>
<dbReference type="EMBL" id="VCGU01000459">
    <property type="protein sequence ID" value="TRY61001.1"/>
    <property type="molecule type" value="Genomic_DNA"/>
</dbReference>
<reference evidence="4 5" key="1">
    <citation type="journal article" date="2018" name="Nat. Ecol. Evol.">
        <title>Genomic signatures of mitonuclear coevolution across populations of Tigriopus californicus.</title>
        <authorList>
            <person name="Barreto F.S."/>
            <person name="Watson E.T."/>
            <person name="Lima T.G."/>
            <person name="Willett C.S."/>
            <person name="Edmands S."/>
            <person name="Li W."/>
            <person name="Burton R.S."/>
        </authorList>
    </citation>
    <scope>NUCLEOTIDE SEQUENCE [LARGE SCALE GENOMIC DNA]</scope>
    <source>
        <strain evidence="4 5">San Diego</strain>
    </source>
</reference>
<name>A0A553N6E4_TIGCA</name>
<organism evidence="4 5">
    <name type="scientific">Tigriopus californicus</name>
    <name type="common">Marine copepod</name>
    <dbReference type="NCBI Taxonomy" id="6832"/>
    <lineage>
        <taxon>Eukaryota</taxon>
        <taxon>Metazoa</taxon>
        <taxon>Ecdysozoa</taxon>
        <taxon>Arthropoda</taxon>
        <taxon>Crustacea</taxon>
        <taxon>Multicrustacea</taxon>
        <taxon>Hexanauplia</taxon>
        <taxon>Copepoda</taxon>
        <taxon>Harpacticoida</taxon>
        <taxon>Harpacticidae</taxon>
        <taxon>Tigriopus</taxon>
    </lineage>
</organism>
<dbReference type="AlphaFoldDB" id="A0A553N6E4"/>
<sequence>MDDSSPGGIAGPMECSIYQNYSASEVLVQSLAGVVNQQDVESMVRAQKKMLQRFEKTNEMLSNCNTLSATRFERAQRDFKAHTAQILEMRKDLDVVLRRIHNLKTKMALQNPEAFRAAGGREGPLAEEDDEYDVMIKEKKAQDAAKSQSKSNQVSSPTGTKPKNKN</sequence>
<protein>
    <recommendedName>
        <fullName evidence="3">KxDL domain-containing protein</fullName>
    </recommendedName>
</protein>